<dbReference type="AlphaFoldDB" id="A0A1I0TVK8"/>
<dbReference type="PROSITE" id="PS51257">
    <property type="entry name" value="PROKAR_LIPOPROTEIN"/>
    <property type="match status" value="1"/>
</dbReference>
<dbReference type="SUPFAM" id="SSF50494">
    <property type="entry name" value="Trypsin-like serine proteases"/>
    <property type="match status" value="1"/>
</dbReference>
<dbReference type="InterPro" id="IPR001940">
    <property type="entry name" value="Peptidase_S1C"/>
</dbReference>
<feature type="chain" id="PRO_5039080766" evidence="3">
    <location>
        <begin position="22"/>
        <end position="519"/>
    </location>
</feature>
<dbReference type="Proteomes" id="UP000182054">
    <property type="component" value="Unassembled WGS sequence"/>
</dbReference>
<dbReference type="Gene3D" id="2.30.42.10">
    <property type="match status" value="1"/>
</dbReference>
<dbReference type="Pfam" id="PF13365">
    <property type="entry name" value="Trypsin_2"/>
    <property type="match status" value="1"/>
</dbReference>
<dbReference type="GeneID" id="85486454"/>
<name>A0A1I0TVK8_9NOCA</name>
<dbReference type="Gene3D" id="2.40.10.120">
    <property type="match status" value="1"/>
</dbReference>
<dbReference type="SMART" id="SM00228">
    <property type="entry name" value="PDZ"/>
    <property type="match status" value="1"/>
</dbReference>
<feature type="domain" description="PDZ" evidence="4">
    <location>
        <begin position="231"/>
        <end position="319"/>
    </location>
</feature>
<dbReference type="Pfam" id="PF17820">
    <property type="entry name" value="PDZ_6"/>
    <property type="match status" value="1"/>
</dbReference>
<evidence type="ECO:0000313" key="5">
    <source>
        <dbReference type="EMBL" id="SFA55707.1"/>
    </source>
</evidence>
<keyword evidence="1 5" id="KW-0645">Protease</keyword>
<keyword evidence="2" id="KW-0378">Hydrolase</keyword>
<protein>
    <submittedName>
        <fullName evidence="5">Serine protease Do</fullName>
    </submittedName>
</protein>
<accession>A0A1I0TVK8</accession>
<dbReference type="GO" id="GO:0004252">
    <property type="term" value="F:serine-type endopeptidase activity"/>
    <property type="evidence" value="ECO:0007669"/>
    <property type="project" value="InterPro"/>
</dbReference>
<feature type="signal peptide" evidence="3">
    <location>
        <begin position="1"/>
        <end position="21"/>
    </location>
</feature>
<evidence type="ECO:0000259" key="4">
    <source>
        <dbReference type="PROSITE" id="PS50106"/>
    </source>
</evidence>
<dbReference type="OrthoDB" id="73775at2"/>
<reference evidence="5 6" key="1">
    <citation type="submission" date="2016-10" db="EMBL/GenBank/DDBJ databases">
        <authorList>
            <person name="de Groot N.N."/>
        </authorList>
    </citation>
    <scope>NUCLEOTIDE SEQUENCE [LARGE SCALE GENOMIC DNA]</scope>
    <source>
        <strain evidence="5 6">DSM 44908</strain>
    </source>
</reference>
<dbReference type="PRINTS" id="PR00834">
    <property type="entry name" value="PROTEASES2C"/>
</dbReference>
<gene>
    <name evidence="5" type="ORF">SAMN05444374_11012</name>
</gene>
<dbReference type="PANTHER" id="PTHR43343">
    <property type="entry name" value="PEPTIDASE S12"/>
    <property type="match status" value="1"/>
</dbReference>
<dbReference type="EMBL" id="FOJN01000010">
    <property type="protein sequence ID" value="SFA55707.1"/>
    <property type="molecule type" value="Genomic_DNA"/>
</dbReference>
<evidence type="ECO:0000256" key="3">
    <source>
        <dbReference type="SAM" id="SignalP"/>
    </source>
</evidence>
<dbReference type="InterPro" id="IPR036034">
    <property type="entry name" value="PDZ_sf"/>
</dbReference>
<dbReference type="InterPro" id="IPR009003">
    <property type="entry name" value="Peptidase_S1_PA"/>
</dbReference>
<evidence type="ECO:0000256" key="1">
    <source>
        <dbReference type="ARBA" id="ARBA00022670"/>
    </source>
</evidence>
<dbReference type="PROSITE" id="PS50106">
    <property type="entry name" value="PDZ"/>
    <property type="match status" value="1"/>
</dbReference>
<dbReference type="SUPFAM" id="SSF50156">
    <property type="entry name" value="PDZ domain-like"/>
    <property type="match status" value="1"/>
</dbReference>
<keyword evidence="3" id="KW-0732">Signal</keyword>
<dbReference type="RefSeq" id="WP_068364400.1">
    <property type="nucleotide sequence ID" value="NZ_FOJN01000010.1"/>
</dbReference>
<dbReference type="PANTHER" id="PTHR43343:SF3">
    <property type="entry name" value="PROTEASE DO-LIKE 8, CHLOROPLASTIC"/>
    <property type="match status" value="1"/>
</dbReference>
<dbReference type="InterPro" id="IPR051201">
    <property type="entry name" value="Chloro_Bact_Ser_Proteases"/>
</dbReference>
<sequence>MTTPRTGAAFAALAVTTLALSACSFSVGTGSGSAASDGAVPFDRLQDATIQLEARGSFVSPEEGGYESAGRGSGVILSADGYALTNNHVVTGAGTLDVWRGGDQSTTLSARIVASSECMDLAVVKLDATDLPYVGFHEGPIAVADEVYAAGYPLGDPTFTMTKGIVSKADTPADTPWASLDHVIEHDAKIRSGNSGGPLVDTDGRLVGVNYAGSDTNDTNLAIHRDDVQKIVEKLRAGENVLSIGINGEALVDDSGEGAGIWVNSVASGSAADETGIRPGDILTSMEGVTLGTDGTLKEYCDVLQTHGTDSALAVEVYRPDEGTYLRGRVNGTPLEATTTISSSVAGVAGSTTAQTSVDTTGFTTVTDDSGVVSVDVPAEWNQVDGTQFEDDRGNRYYGVEASSDLATYQGGWGAVGASVLASDTAVRTSSPEDLLTWAGKSLPESGCTSKGRQPYSDALHTGTFEVWENCGPEKAKYMLVGAAADSGEYLVLVAVQANSADDVAAADRVVNSFAVDMT</sequence>
<dbReference type="GO" id="GO:0006508">
    <property type="term" value="P:proteolysis"/>
    <property type="evidence" value="ECO:0007669"/>
    <property type="project" value="UniProtKB-KW"/>
</dbReference>
<proteinExistence type="predicted"/>
<evidence type="ECO:0000256" key="2">
    <source>
        <dbReference type="ARBA" id="ARBA00022801"/>
    </source>
</evidence>
<evidence type="ECO:0000313" key="6">
    <source>
        <dbReference type="Proteomes" id="UP000182054"/>
    </source>
</evidence>
<organism evidence="5 6">
    <name type="scientific">Rhodococcoides kroppenstedtii</name>
    <dbReference type="NCBI Taxonomy" id="293050"/>
    <lineage>
        <taxon>Bacteria</taxon>
        <taxon>Bacillati</taxon>
        <taxon>Actinomycetota</taxon>
        <taxon>Actinomycetes</taxon>
        <taxon>Mycobacteriales</taxon>
        <taxon>Nocardiaceae</taxon>
        <taxon>Rhodococcoides</taxon>
    </lineage>
</organism>
<dbReference type="InterPro" id="IPR001478">
    <property type="entry name" value="PDZ"/>
</dbReference>
<dbReference type="InterPro" id="IPR041489">
    <property type="entry name" value="PDZ_6"/>
</dbReference>